<proteinExistence type="predicted"/>
<organism evidence="2 3">
    <name type="scientific">Lithospermum erythrorhizon</name>
    <name type="common">Purple gromwell</name>
    <name type="synonym">Lithospermum officinale var. erythrorhizon</name>
    <dbReference type="NCBI Taxonomy" id="34254"/>
    <lineage>
        <taxon>Eukaryota</taxon>
        <taxon>Viridiplantae</taxon>
        <taxon>Streptophyta</taxon>
        <taxon>Embryophyta</taxon>
        <taxon>Tracheophyta</taxon>
        <taxon>Spermatophyta</taxon>
        <taxon>Magnoliopsida</taxon>
        <taxon>eudicotyledons</taxon>
        <taxon>Gunneridae</taxon>
        <taxon>Pentapetalae</taxon>
        <taxon>asterids</taxon>
        <taxon>lamiids</taxon>
        <taxon>Boraginales</taxon>
        <taxon>Boraginaceae</taxon>
        <taxon>Boraginoideae</taxon>
        <taxon>Lithospermeae</taxon>
        <taxon>Lithospermum</taxon>
    </lineage>
</organism>
<dbReference type="Proteomes" id="UP001454036">
    <property type="component" value="Unassembled WGS sequence"/>
</dbReference>
<gene>
    <name evidence="2" type="ORF">LIER_42691</name>
</gene>
<dbReference type="SUPFAM" id="SSF56672">
    <property type="entry name" value="DNA/RNA polymerases"/>
    <property type="match status" value="1"/>
</dbReference>
<dbReference type="Pfam" id="PF00078">
    <property type="entry name" value="RVT_1"/>
    <property type="match status" value="1"/>
</dbReference>
<dbReference type="InterPro" id="IPR000477">
    <property type="entry name" value="RT_dom"/>
</dbReference>
<evidence type="ECO:0000313" key="2">
    <source>
        <dbReference type="EMBL" id="GAA0141934.1"/>
    </source>
</evidence>
<evidence type="ECO:0000313" key="3">
    <source>
        <dbReference type="Proteomes" id="UP001454036"/>
    </source>
</evidence>
<dbReference type="InterPro" id="IPR043502">
    <property type="entry name" value="DNA/RNA_pol_sf"/>
</dbReference>
<evidence type="ECO:0000259" key="1">
    <source>
        <dbReference type="Pfam" id="PF00078"/>
    </source>
</evidence>
<dbReference type="AlphaFoldDB" id="A0AAV3NRY0"/>
<keyword evidence="3" id="KW-1185">Reference proteome</keyword>
<dbReference type="PANTHER" id="PTHR31635:SF196">
    <property type="entry name" value="REVERSE TRANSCRIPTASE DOMAIN-CONTAINING PROTEIN-RELATED"/>
    <property type="match status" value="1"/>
</dbReference>
<name>A0AAV3NRY0_LITER</name>
<sequence>MVLACVNEGRFLRKFNFTLITLIPNVPHPVEITQFRPITLCTTTTKLVAKLLAERLKLVLGTIVSKSQSAFVPNRLITDNILLVYEVHHFIKLKKMGKKGFMSIKLDMQKAYDRIEWSFFRLMMTQLHFPDKWISLIMLYIESVSYSLLINGDQVGYFKPGRGFRQGIPSLLIYSLFVRKDLSHSLMKQSPEGYYQA</sequence>
<comment type="caution">
    <text evidence="2">The sequence shown here is derived from an EMBL/GenBank/DDBJ whole genome shotgun (WGS) entry which is preliminary data.</text>
</comment>
<accession>A0AAV3NRY0</accession>
<reference evidence="2 3" key="1">
    <citation type="submission" date="2024-01" db="EMBL/GenBank/DDBJ databases">
        <title>The complete chloroplast genome sequence of Lithospermum erythrorhizon: insights into the phylogenetic relationship among Boraginaceae species and the maternal lineages of purple gromwells.</title>
        <authorList>
            <person name="Okada T."/>
            <person name="Watanabe K."/>
        </authorList>
    </citation>
    <scope>NUCLEOTIDE SEQUENCE [LARGE SCALE GENOMIC DNA]</scope>
</reference>
<protein>
    <recommendedName>
        <fullName evidence="1">Reverse transcriptase domain-containing protein</fullName>
    </recommendedName>
</protein>
<feature type="domain" description="Reverse transcriptase" evidence="1">
    <location>
        <begin position="33"/>
        <end position="179"/>
    </location>
</feature>
<dbReference type="EMBL" id="BAABME010030568">
    <property type="protein sequence ID" value="GAA0141934.1"/>
    <property type="molecule type" value="Genomic_DNA"/>
</dbReference>
<dbReference type="PANTHER" id="PTHR31635">
    <property type="entry name" value="REVERSE TRANSCRIPTASE DOMAIN-CONTAINING PROTEIN-RELATED"/>
    <property type="match status" value="1"/>
</dbReference>